<gene>
    <name evidence="2" type="ORF">ERS852380_01146</name>
    <name evidence="1" type="ORF">ERS852429_01205</name>
</gene>
<proteinExistence type="predicted"/>
<sequence length="42" mass="4599">MDGIVQNELFIGTELGIVSGFELSVLHMVIFHAHESSIIVCL</sequence>
<dbReference type="AlphaFoldDB" id="A0A173STK2"/>
<protein>
    <submittedName>
        <fullName evidence="1">Uncharacterized protein</fullName>
    </submittedName>
</protein>
<dbReference type="EMBL" id="CYYK01000003">
    <property type="protein sequence ID" value="CUN85438.1"/>
    <property type="molecule type" value="Genomic_DNA"/>
</dbReference>
<dbReference type="EMBL" id="CYXP01000002">
    <property type="protein sequence ID" value="CUM94054.1"/>
    <property type="molecule type" value="Genomic_DNA"/>
</dbReference>
<dbReference type="Proteomes" id="UP000095591">
    <property type="component" value="Unassembled WGS sequence"/>
</dbReference>
<reference evidence="3 4" key="1">
    <citation type="submission" date="2015-09" db="EMBL/GenBank/DDBJ databases">
        <authorList>
            <consortium name="Pathogen Informatics"/>
        </authorList>
    </citation>
    <scope>NUCLEOTIDE SEQUENCE [LARGE SCALE GENOMIC DNA]</scope>
    <source>
        <strain evidence="2 3">2789STDY5608822</strain>
        <strain evidence="1 4">2789STDY5608872</strain>
    </source>
</reference>
<evidence type="ECO:0000313" key="4">
    <source>
        <dbReference type="Proteomes" id="UP000095591"/>
    </source>
</evidence>
<evidence type="ECO:0000313" key="2">
    <source>
        <dbReference type="EMBL" id="CUN85438.1"/>
    </source>
</evidence>
<name>A0A173STK2_PARDI</name>
<dbReference type="Proteomes" id="UP000095455">
    <property type="component" value="Unassembled WGS sequence"/>
</dbReference>
<organism evidence="1 4">
    <name type="scientific">Parabacteroides distasonis</name>
    <dbReference type="NCBI Taxonomy" id="823"/>
    <lineage>
        <taxon>Bacteria</taxon>
        <taxon>Pseudomonadati</taxon>
        <taxon>Bacteroidota</taxon>
        <taxon>Bacteroidia</taxon>
        <taxon>Bacteroidales</taxon>
        <taxon>Tannerellaceae</taxon>
        <taxon>Parabacteroides</taxon>
    </lineage>
</organism>
<evidence type="ECO:0000313" key="3">
    <source>
        <dbReference type="Proteomes" id="UP000095455"/>
    </source>
</evidence>
<evidence type="ECO:0000313" key="1">
    <source>
        <dbReference type="EMBL" id="CUM94054.1"/>
    </source>
</evidence>
<accession>A0A173STK2</accession>